<dbReference type="PANTHER" id="PTHR40252">
    <property type="entry name" value="BLR0328 PROTEIN"/>
    <property type="match status" value="1"/>
</dbReference>
<accession>A0AAW3JXH7</accession>
<proteinExistence type="predicted"/>
<reference evidence="2 3" key="1">
    <citation type="submission" date="2015-10" db="EMBL/GenBank/DDBJ databases">
        <title>Butyribacter intestini gen. nov., sp. nov., a butyric acid-producing bacterium of the family Lachnospiraceae isolated from the human faeces.</title>
        <authorList>
            <person name="Zou Y."/>
            <person name="Xue W."/>
            <person name="Luo G."/>
            <person name="Lv M."/>
        </authorList>
    </citation>
    <scope>NUCLEOTIDE SEQUENCE [LARGE SCALE GENOMIC DNA]</scope>
    <source>
        <strain evidence="2 3">TF01-11</strain>
    </source>
</reference>
<dbReference type="RefSeq" id="WP_055942092.1">
    <property type="nucleotide sequence ID" value="NZ_DBGDCA010000028.1"/>
</dbReference>
<comment type="caution">
    <text evidence="2">The sequence shown here is derived from an EMBL/GenBank/DDBJ whole genome shotgun (WGS) entry which is preliminary data.</text>
</comment>
<name>A0AAW3JXH7_9FIRM</name>
<evidence type="ECO:0000313" key="2">
    <source>
        <dbReference type="EMBL" id="KQC86504.1"/>
    </source>
</evidence>
<dbReference type="Proteomes" id="UP000050833">
    <property type="component" value="Unassembled WGS sequence"/>
</dbReference>
<sequence length="362" mass="40072">MKSYIGIGKGKVELAVDEAVRGIGSPVTIIFLSSYAQIKDVSKILHEKFPKTQIIGTLGTKLANGTYGDDNLVVLGLYEDAKTECGIIRDISLCPVASVGKINEMIRKVSPGRDNTVCIEFCTNDEEKLVTTFNSCLAPKGIKLAGGTVFGAPDGKKTVVSYNGKIYEDACVFAIIKNTTGKADVFKENIYEKRTDKYHFANRVDTAKKAVIELDGRAAADVYSNEVGVPKDKIVENVFNNPMGRAVGDEVYISSMMDMDSRGALYNYKRINKNDCIYFLSLGDYKNIEKNHREEIRRSFSKISLVFSIDCIYRYLLYQNEKYFGTYANDMASLGGHVGVIGGGEQFNNQHVNQTMVCAVFE</sequence>
<dbReference type="Pfam" id="PF08495">
    <property type="entry name" value="FIST"/>
    <property type="match status" value="1"/>
</dbReference>
<dbReference type="SMART" id="SM00897">
    <property type="entry name" value="FIST"/>
    <property type="match status" value="1"/>
</dbReference>
<dbReference type="AlphaFoldDB" id="A0AAW3JXH7"/>
<dbReference type="Pfam" id="PF10442">
    <property type="entry name" value="FIST_C"/>
    <property type="match status" value="1"/>
</dbReference>
<protein>
    <recommendedName>
        <fullName evidence="1">FIST domain-containing protein</fullName>
    </recommendedName>
</protein>
<dbReference type="InterPro" id="IPR019494">
    <property type="entry name" value="FIST_C"/>
</dbReference>
<evidence type="ECO:0000313" key="3">
    <source>
        <dbReference type="Proteomes" id="UP000050833"/>
    </source>
</evidence>
<dbReference type="InterPro" id="IPR013702">
    <property type="entry name" value="FIST_domain_N"/>
</dbReference>
<organism evidence="2 3">
    <name type="scientific">Butyribacter intestini</name>
    <dbReference type="NCBI Taxonomy" id="1703332"/>
    <lineage>
        <taxon>Bacteria</taxon>
        <taxon>Bacillati</taxon>
        <taxon>Bacillota</taxon>
        <taxon>Clostridia</taxon>
        <taxon>Lachnospirales</taxon>
        <taxon>Lachnospiraceae</taxon>
        <taxon>Butyribacter</taxon>
    </lineage>
</organism>
<keyword evidence="3" id="KW-1185">Reference proteome</keyword>
<evidence type="ECO:0000259" key="1">
    <source>
        <dbReference type="SMART" id="SM00897"/>
    </source>
</evidence>
<dbReference type="PANTHER" id="PTHR40252:SF2">
    <property type="entry name" value="BLR0328 PROTEIN"/>
    <property type="match status" value="1"/>
</dbReference>
<feature type="domain" description="FIST" evidence="1">
    <location>
        <begin position="25"/>
        <end position="218"/>
    </location>
</feature>
<dbReference type="EMBL" id="LLKB01000001">
    <property type="protein sequence ID" value="KQC86504.1"/>
    <property type="molecule type" value="Genomic_DNA"/>
</dbReference>
<gene>
    <name evidence="2" type="ORF">APZ18_04800</name>
</gene>